<dbReference type="CDD" id="cd05379">
    <property type="entry name" value="CAP_bacterial"/>
    <property type="match status" value="1"/>
</dbReference>
<dbReference type="Proteomes" id="UP000037043">
    <property type="component" value="Unassembled WGS sequence"/>
</dbReference>
<sequence>MKKRLLVLALVILSIFSIACTRNQTARRQNQNRTAQKQAIGGVESSVFQLGDIDKIKITSDVSNIRTGVSPDSPVLQTTNKNNTHDVLSKVGDWYAVKLPDNKIGFVPSGDCKAIVSDDKKPAMPPSAAGTTPQAPNAPKTPSANNTYAATSEEQQMLKLINEARAQNNVQPLKLDTEVSNCARVKAQDMIDNNYFSHNSPKYGSPFDMMKSFGINYVAAGENIAGNQNVANAHNSLMNSPGHRRNILNPDFTHIGLGIKKGGPYGNMFCQMFISKPQ</sequence>
<dbReference type="EMBL" id="LHUR01000015">
    <property type="protein sequence ID" value="KOA20374.1"/>
    <property type="molecule type" value="Genomic_DNA"/>
</dbReference>
<reference evidence="6" key="1">
    <citation type="submission" date="2015-08" db="EMBL/GenBank/DDBJ databases">
        <title>Genome sequence of the strict anaerobe Clostridium homopropionicum LuHBu1 (DSM 5847T).</title>
        <authorList>
            <person name="Poehlein A."/>
            <person name="Beck M."/>
            <person name="Schiel-Bengelsdorf B."/>
            <person name="Bengelsdorf F.R."/>
            <person name="Daniel R."/>
            <person name="Duerre P."/>
        </authorList>
    </citation>
    <scope>NUCLEOTIDE SEQUENCE [LARGE SCALE GENOMIC DNA]</scope>
    <source>
        <strain evidence="6">DSM 5847</strain>
    </source>
</reference>
<comment type="caution">
    <text evidence="5">The sequence shown here is derived from an EMBL/GenBank/DDBJ whole genome shotgun (WGS) entry which is preliminary data.</text>
</comment>
<evidence type="ECO:0000256" key="2">
    <source>
        <dbReference type="SAM" id="SignalP"/>
    </source>
</evidence>
<protein>
    <submittedName>
        <fullName evidence="5">Cysteine-rich secretory protein family protein</fullName>
    </submittedName>
</protein>
<feature type="region of interest" description="Disordered" evidence="1">
    <location>
        <begin position="117"/>
        <end position="146"/>
    </location>
</feature>
<accession>A0A0L6ZBL4</accession>
<gene>
    <name evidence="5" type="ORF">CLHOM_11930</name>
</gene>
<organism evidence="5 6">
    <name type="scientific">Clostridium homopropionicum DSM 5847</name>
    <dbReference type="NCBI Taxonomy" id="1121318"/>
    <lineage>
        <taxon>Bacteria</taxon>
        <taxon>Bacillati</taxon>
        <taxon>Bacillota</taxon>
        <taxon>Clostridia</taxon>
        <taxon>Eubacteriales</taxon>
        <taxon>Clostridiaceae</taxon>
        <taxon>Clostridium</taxon>
    </lineage>
</organism>
<dbReference type="AlphaFoldDB" id="A0A0L6ZBL4"/>
<dbReference type="Pfam" id="PF08239">
    <property type="entry name" value="SH3_3"/>
    <property type="match status" value="1"/>
</dbReference>
<feature type="chain" id="PRO_5039207798" evidence="2">
    <location>
        <begin position="20"/>
        <end position="278"/>
    </location>
</feature>
<dbReference type="STRING" id="36844.SAMN04488501_11528"/>
<dbReference type="PROSITE" id="PS51257">
    <property type="entry name" value="PROKAR_LIPOPROTEIN"/>
    <property type="match status" value="1"/>
</dbReference>
<dbReference type="Pfam" id="PF00188">
    <property type="entry name" value="CAP"/>
    <property type="match status" value="1"/>
</dbReference>
<dbReference type="PANTHER" id="PTHR31157:SF1">
    <property type="entry name" value="SCP DOMAIN-CONTAINING PROTEIN"/>
    <property type="match status" value="1"/>
</dbReference>
<dbReference type="SUPFAM" id="SSF55797">
    <property type="entry name" value="PR-1-like"/>
    <property type="match status" value="1"/>
</dbReference>
<evidence type="ECO:0000259" key="3">
    <source>
        <dbReference type="Pfam" id="PF00188"/>
    </source>
</evidence>
<name>A0A0L6ZBL4_9CLOT</name>
<dbReference type="InterPro" id="IPR014258">
    <property type="entry name" value="CAP_domain_YkwD-like"/>
</dbReference>
<dbReference type="NCBIfam" id="TIGR02909">
    <property type="entry name" value="spore_YkwD"/>
    <property type="match status" value="1"/>
</dbReference>
<feature type="signal peptide" evidence="2">
    <location>
        <begin position="1"/>
        <end position="19"/>
    </location>
</feature>
<evidence type="ECO:0000313" key="6">
    <source>
        <dbReference type="Proteomes" id="UP000037043"/>
    </source>
</evidence>
<dbReference type="RefSeq" id="WP_052220773.1">
    <property type="nucleotide sequence ID" value="NZ_LHUR01000015.1"/>
</dbReference>
<evidence type="ECO:0000256" key="1">
    <source>
        <dbReference type="SAM" id="MobiDB-lite"/>
    </source>
</evidence>
<feature type="domain" description="SH3b" evidence="4">
    <location>
        <begin position="63"/>
        <end position="110"/>
    </location>
</feature>
<proteinExistence type="predicted"/>
<evidence type="ECO:0000313" key="5">
    <source>
        <dbReference type="EMBL" id="KOA20374.1"/>
    </source>
</evidence>
<feature type="domain" description="SCP" evidence="3">
    <location>
        <begin position="158"/>
        <end position="272"/>
    </location>
</feature>
<dbReference type="InterPro" id="IPR035940">
    <property type="entry name" value="CAP_sf"/>
</dbReference>
<keyword evidence="2" id="KW-0732">Signal</keyword>
<dbReference type="Gene3D" id="3.40.33.10">
    <property type="entry name" value="CAP"/>
    <property type="match status" value="1"/>
</dbReference>
<dbReference type="PATRIC" id="fig|1121318.3.peg.1203"/>
<feature type="compositionally biased region" description="Polar residues" evidence="1">
    <location>
        <begin position="129"/>
        <end position="146"/>
    </location>
</feature>
<keyword evidence="6" id="KW-1185">Reference proteome</keyword>
<dbReference type="InterPro" id="IPR003646">
    <property type="entry name" value="SH3-like_bac-type"/>
</dbReference>
<dbReference type="PANTHER" id="PTHR31157">
    <property type="entry name" value="SCP DOMAIN-CONTAINING PROTEIN"/>
    <property type="match status" value="1"/>
</dbReference>
<evidence type="ECO:0000259" key="4">
    <source>
        <dbReference type="Pfam" id="PF08239"/>
    </source>
</evidence>
<dbReference type="InterPro" id="IPR014044">
    <property type="entry name" value="CAP_dom"/>
</dbReference>